<dbReference type="OrthoDB" id="7873462at2"/>
<keyword evidence="4" id="KW-1185">Reference proteome</keyword>
<evidence type="ECO:0000259" key="2">
    <source>
        <dbReference type="Pfam" id="PF13127"/>
    </source>
</evidence>
<dbReference type="EMBL" id="SNYR01000003">
    <property type="protein sequence ID" value="TDQ62085.1"/>
    <property type="molecule type" value="Genomic_DNA"/>
</dbReference>
<feature type="transmembrane region" description="Helical" evidence="1">
    <location>
        <begin position="40"/>
        <end position="62"/>
    </location>
</feature>
<accession>A0A4R6VG61</accession>
<proteinExistence type="predicted"/>
<keyword evidence="1" id="KW-1133">Transmembrane helix</keyword>
<reference evidence="3 4" key="1">
    <citation type="submission" date="2019-03" db="EMBL/GenBank/DDBJ databases">
        <title>Genomic Encyclopedia of Type Strains, Phase III (KMG-III): the genomes of soil and plant-associated and newly described type strains.</title>
        <authorList>
            <person name="Whitman W."/>
        </authorList>
    </citation>
    <scope>NUCLEOTIDE SEQUENCE [LARGE SCALE GENOMIC DNA]</scope>
    <source>
        <strain evidence="3 4">CGMCC 1.7002</strain>
    </source>
</reference>
<gene>
    <name evidence="3" type="ORF">ATL17_3190</name>
</gene>
<organism evidence="3 4">
    <name type="scientific">Maritalea mobilis</name>
    <dbReference type="NCBI Taxonomy" id="483324"/>
    <lineage>
        <taxon>Bacteria</taxon>
        <taxon>Pseudomonadati</taxon>
        <taxon>Pseudomonadota</taxon>
        <taxon>Alphaproteobacteria</taxon>
        <taxon>Hyphomicrobiales</taxon>
        <taxon>Devosiaceae</taxon>
        <taxon>Maritalea</taxon>
    </lineage>
</organism>
<protein>
    <submittedName>
        <fullName evidence="3">Uncharacterized protein DUF3955</fullName>
    </submittedName>
</protein>
<dbReference type="AlphaFoldDB" id="A0A4R6VG61"/>
<dbReference type="Proteomes" id="UP000295391">
    <property type="component" value="Unassembled WGS sequence"/>
</dbReference>
<dbReference type="InterPro" id="IPR025016">
    <property type="entry name" value="DUF3955"/>
</dbReference>
<comment type="caution">
    <text evidence="3">The sequence shown here is derived from an EMBL/GenBank/DDBJ whole genome shotgun (WGS) entry which is preliminary data.</text>
</comment>
<evidence type="ECO:0000313" key="4">
    <source>
        <dbReference type="Proteomes" id="UP000295391"/>
    </source>
</evidence>
<dbReference type="Pfam" id="PF13127">
    <property type="entry name" value="DUF3955"/>
    <property type="match status" value="1"/>
</dbReference>
<evidence type="ECO:0000256" key="1">
    <source>
        <dbReference type="SAM" id="Phobius"/>
    </source>
</evidence>
<name>A0A4R6VG61_9HYPH</name>
<sequence length="68" mass="7358">MTKSYILAPLVLLGLAVASYVAEAVLYGGRLDENNVVQESFFLPLTFILIALAIVSFVGLGARQMLKK</sequence>
<keyword evidence="1" id="KW-0472">Membrane</keyword>
<feature type="domain" description="DUF3955" evidence="2">
    <location>
        <begin position="8"/>
        <end position="59"/>
    </location>
</feature>
<keyword evidence="1" id="KW-0812">Transmembrane</keyword>
<evidence type="ECO:0000313" key="3">
    <source>
        <dbReference type="EMBL" id="TDQ62085.1"/>
    </source>
</evidence>
<dbReference type="RefSeq" id="WP_133573756.1">
    <property type="nucleotide sequence ID" value="NZ_SNYR01000003.1"/>
</dbReference>